<evidence type="ECO:0000313" key="1">
    <source>
        <dbReference type="EMBL" id="MCY1720214.1"/>
    </source>
</evidence>
<evidence type="ECO:0000313" key="2">
    <source>
        <dbReference type="Proteomes" id="UP001145087"/>
    </source>
</evidence>
<organism evidence="1 2">
    <name type="scientific">Draconibacterium aestuarii</name>
    <dbReference type="NCBI Taxonomy" id="2998507"/>
    <lineage>
        <taxon>Bacteria</taxon>
        <taxon>Pseudomonadati</taxon>
        <taxon>Bacteroidota</taxon>
        <taxon>Bacteroidia</taxon>
        <taxon>Marinilabiliales</taxon>
        <taxon>Prolixibacteraceae</taxon>
        <taxon>Draconibacterium</taxon>
    </lineage>
</organism>
<name>A0A9X3F441_9BACT</name>
<dbReference type="EMBL" id="JAPOHD010000013">
    <property type="protein sequence ID" value="MCY1720214.1"/>
    <property type="molecule type" value="Genomic_DNA"/>
</dbReference>
<dbReference type="InterPro" id="IPR001387">
    <property type="entry name" value="Cro/C1-type_HTH"/>
</dbReference>
<dbReference type="CDD" id="cd00093">
    <property type="entry name" value="HTH_XRE"/>
    <property type="match status" value="1"/>
</dbReference>
<reference evidence="1" key="1">
    <citation type="submission" date="2022-11" db="EMBL/GenBank/DDBJ databases">
        <title>Marilongibacter aestuarii gen. nov., sp. nov., isolated from tidal flat sediment.</title>
        <authorList>
            <person name="Jiayan W."/>
        </authorList>
    </citation>
    <scope>NUCLEOTIDE SEQUENCE</scope>
    <source>
        <strain evidence="1">Z1-6</strain>
    </source>
</reference>
<dbReference type="Proteomes" id="UP001145087">
    <property type="component" value="Unassembled WGS sequence"/>
</dbReference>
<sequence>MLKKLLTRALKQNGITVKELAHKAHMKESELTDFLNNKNKLRINDIELLFEIAIGDNHLVTLSHDNDRDTIIFQQGNNNQATIIIGNN</sequence>
<dbReference type="AlphaFoldDB" id="A0A9X3F441"/>
<dbReference type="SUPFAM" id="SSF47413">
    <property type="entry name" value="lambda repressor-like DNA-binding domains"/>
    <property type="match status" value="1"/>
</dbReference>
<protein>
    <submittedName>
        <fullName evidence="1">Helix-turn-helix transcriptional regulator</fullName>
    </submittedName>
</protein>
<dbReference type="GO" id="GO:0003677">
    <property type="term" value="F:DNA binding"/>
    <property type="evidence" value="ECO:0007669"/>
    <property type="project" value="InterPro"/>
</dbReference>
<gene>
    <name evidence="1" type="ORF">OU798_07660</name>
</gene>
<dbReference type="InterPro" id="IPR010982">
    <property type="entry name" value="Lambda_DNA-bd_dom_sf"/>
</dbReference>
<comment type="caution">
    <text evidence="1">The sequence shown here is derived from an EMBL/GenBank/DDBJ whole genome shotgun (WGS) entry which is preliminary data.</text>
</comment>
<proteinExistence type="predicted"/>
<keyword evidence="2" id="KW-1185">Reference proteome</keyword>
<dbReference type="RefSeq" id="WP_343332548.1">
    <property type="nucleotide sequence ID" value="NZ_JAPOHD010000013.1"/>
</dbReference>
<accession>A0A9X3F441</accession>